<dbReference type="Proteomes" id="UP001198200">
    <property type="component" value="Unassembled WGS sequence"/>
</dbReference>
<evidence type="ECO:0000313" key="2">
    <source>
        <dbReference type="EMBL" id="MCC2221361.1"/>
    </source>
</evidence>
<dbReference type="RefSeq" id="WP_118612833.1">
    <property type="nucleotide sequence ID" value="NZ_JAJEQN010000013.1"/>
</dbReference>
<feature type="transmembrane region" description="Helical" evidence="1">
    <location>
        <begin position="21"/>
        <end position="47"/>
    </location>
</feature>
<protein>
    <submittedName>
        <fullName evidence="2">Uncharacterized protein</fullName>
    </submittedName>
</protein>
<gene>
    <name evidence="2" type="ORF">LKD48_06835</name>
</gene>
<evidence type="ECO:0000313" key="3">
    <source>
        <dbReference type="Proteomes" id="UP001198200"/>
    </source>
</evidence>
<evidence type="ECO:0000256" key="1">
    <source>
        <dbReference type="SAM" id="Phobius"/>
    </source>
</evidence>
<dbReference type="AlphaFoldDB" id="A0AAE3E4X0"/>
<feature type="transmembrane region" description="Helical" evidence="1">
    <location>
        <begin position="85"/>
        <end position="104"/>
    </location>
</feature>
<keyword evidence="1" id="KW-0472">Membrane</keyword>
<keyword evidence="3" id="KW-1185">Reference proteome</keyword>
<sequence>MEAQKVERSNAARYGVRRVSWQGIASSILLIIQIILLFSAVYLSYLAEGKGGLIVGILGVAAFVLAIVSVGLSIWGLLKKEQNHAGCMVGGIGSLLIAAGIIIICTIL</sequence>
<keyword evidence="1" id="KW-0812">Transmembrane</keyword>
<proteinExistence type="predicted"/>
<keyword evidence="1" id="KW-1133">Transmembrane helix</keyword>
<name>A0AAE3E4X0_9FIRM</name>
<feature type="transmembrane region" description="Helical" evidence="1">
    <location>
        <begin position="53"/>
        <end position="78"/>
    </location>
</feature>
<reference evidence="2 3" key="1">
    <citation type="submission" date="2021-10" db="EMBL/GenBank/DDBJ databases">
        <title>Anaerobic single-cell dispensing facilitates the cultivation of human gut bacteria.</title>
        <authorList>
            <person name="Afrizal A."/>
        </authorList>
    </citation>
    <scope>NUCLEOTIDE SEQUENCE [LARGE SCALE GENOMIC DNA]</scope>
    <source>
        <strain evidence="2 3">CLA-AA-H224</strain>
    </source>
</reference>
<organism evidence="2 3">
    <name type="scientific">Anthropogastromicrobium aceti</name>
    <dbReference type="NCBI Taxonomy" id="2981768"/>
    <lineage>
        <taxon>Bacteria</taxon>
        <taxon>Bacillati</taxon>
        <taxon>Bacillota</taxon>
        <taxon>Clostridia</taxon>
        <taxon>Lachnospirales</taxon>
        <taxon>Lachnospiraceae</taxon>
        <taxon>Anthropogastromicrobium</taxon>
    </lineage>
</organism>
<accession>A0AAE3E4X0</accession>
<comment type="caution">
    <text evidence="2">The sequence shown here is derived from an EMBL/GenBank/DDBJ whole genome shotgun (WGS) entry which is preliminary data.</text>
</comment>
<dbReference type="EMBL" id="JAJEQN010000013">
    <property type="protein sequence ID" value="MCC2221361.1"/>
    <property type="molecule type" value="Genomic_DNA"/>
</dbReference>